<organism evidence="1 2">
    <name type="scientific">Propionispora vibrioides</name>
    <dbReference type="NCBI Taxonomy" id="112903"/>
    <lineage>
        <taxon>Bacteria</taxon>
        <taxon>Bacillati</taxon>
        <taxon>Bacillota</taxon>
        <taxon>Negativicutes</taxon>
        <taxon>Selenomonadales</taxon>
        <taxon>Sporomusaceae</taxon>
        <taxon>Propionispora</taxon>
    </lineage>
</organism>
<gene>
    <name evidence="1" type="ORF">SAMN04490178_11614</name>
</gene>
<keyword evidence="2" id="KW-1185">Reference proteome</keyword>
<evidence type="ECO:0000313" key="2">
    <source>
        <dbReference type="Proteomes" id="UP000198847"/>
    </source>
</evidence>
<dbReference type="STRING" id="112903.SAMN04490178_11614"/>
<proteinExistence type="predicted"/>
<dbReference type="AlphaFoldDB" id="A0A1H8WIY6"/>
<name>A0A1H8WIY6_9FIRM</name>
<dbReference type="EMBL" id="FODY01000016">
    <property type="protein sequence ID" value="SEP27630.1"/>
    <property type="molecule type" value="Genomic_DNA"/>
</dbReference>
<reference evidence="1 2" key="1">
    <citation type="submission" date="2016-10" db="EMBL/GenBank/DDBJ databases">
        <authorList>
            <person name="de Groot N.N."/>
        </authorList>
    </citation>
    <scope>NUCLEOTIDE SEQUENCE [LARGE SCALE GENOMIC DNA]</scope>
    <source>
        <strain evidence="1 2">DSM 13305</strain>
    </source>
</reference>
<evidence type="ECO:0000313" key="1">
    <source>
        <dbReference type="EMBL" id="SEP27630.1"/>
    </source>
</evidence>
<dbReference type="Proteomes" id="UP000198847">
    <property type="component" value="Unassembled WGS sequence"/>
</dbReference>
<accession>A0A1H8WIY6</accession>
<protein>
    <submittedName>
        <fullName evidence="1">Uncharacterized protein</fullName>
    </submittedName>
</protein>
<sequence>MPEGIIKTGLFSRKKRNPAASILYNSTGCPTGQTNSPGTGGSALKPVLVTILVKWGIL</sequence>